<dbReference type="EMBL" id="JYDI01000345">
    <property type="protein sequence ID" value="KRY45595.1"/>
    <property type="molecule type" value="Genomic_DNA"/>
</dbReference>
<evidence type="ECO:0000313" key="4">
    <source>
        <dbReference type="EMBL" id="KRY48116.1"/>
    </source>
</evidence>
<dbReference type="AlphaFoldDB" id="A0A0V1C8E6"/>
<dbReference type="EMBL" id="JYDI01000278">
    <property type="protein sequence ID" value="KRY46636.1"/>
    <property type="molecule type" value="Genomic_DNA"/>
</dbReference>
<dbReference type="EMBL" id="JYDI01000376">
    <property type="protein sequence ID" value="KRY45325.1"/>
    <property type="molecule type" value="Genomic_DNA"/>
</dbReference>
<name>A0A0V1C8E6_TRIBR</name>
<reference evidence="2 5" key="1">
    <citation type="submission" date="2015-01" db="EMBL/GenBank/DDBJ databases">
        <title>Evolution of Trichinella species and genotypes.</title>
        <authorList>
            <person name="Korhonen P.K."/>
            <person name="Edoardo P."/>
            <person name="Giuseppe L.R."/>
            <person name="Gasser R.B."/>
        </authorList>
    </citation>
    <scope>NUCLEOTIDE SEQUENCE [LARGE SCALE GENOMIC DNA]</scope>
    <source>
        <strain evidence="2">ISS120</strain>
    </source>
</reference>
<dbReference type="Proteomes" id="UP000054653">
    <property type="component" value="Unassembled WGS sequence"/>
</dbReference>
<keyword evidence="5" id="KW-1185">Reference proteome</keyword>
<organism evidence="2 5">
    <name type="scientific">Trichinella britovi</name>
    <name type="common">Parasitic roundworm</name>
    <dbReference type="NCBI Taxonomy" id="45882"/>
    <lineage>
        <taxon>Eukaryota</taxon>
        <taxon>Metazoa</taxon>
        <taxon>Ecdysozoa</taxon>
        <taxon>Nematoda</taxon>
        <taxon>Enoplea</taxon>
        <taxon>Dorylaimia</taxon>
        <taxon>Trichinellida</taxon>
        <taxon>Trichinellidae</taxon>
        <taxon>Trichinella</taxon>
    </lineage>
</organism>
<accession>A0A0V1C8E6</accession>
<comment type="caution">
    <text evidence="2">The sequence shown here is derived from an EMBL/GenBank/DDBJ whole genome shotgun (WGS) entry which is preliminary data.</text>
</comment>
<protein>
    <submittedName>
        <fullName evidence="2">Uncharacterized protein</fullName>
    </submittedName>
</protein>
<dbReference type="EMBL" id="JYDI01000218">
    <property type="protein sequence ID" value="KRY48116.1"/>
    <property type="molecule type" value="Genomic_DNA"/>
</dbReference>
<evidence type="ECO:0000313" key="2">
    <source>
        <dbReference type="EMBL" id="KRY45595.1"/>
    </source>
</evidence>
<proteinExistence type="predicted"/>
<evidence type="ECO:0000313" key="1">
    <source>
        <dbReference type="EMBL" id="KRY45325.1"/>
    </source>
</evidence>
<evidence type="ECO:0000313" key="3">
    <source>
        <dbReference type="EMBL" id="KRY46636.1"/>
    </source>
</evidence>
<sequence>MDSMSRSVRLNLSACPFPCGWYGEDSVFLMSKRRRNSRTTRASNVRPWSPCKQSGAPNERECSCPLGKVVRQDQEISVARRGLFQWPQDVHSHSLQRITRSQGCISARFLTAFLSPHNACTCGTISGSHDLTSQGPRRQDQYLRGTFFSRKSMTMTLNKVFLDNPDRPLLPHHVQIIYCIIMVHGRQQQDAFLSLQDVAHKSELSIEAK</sequence>
<gene>
    <name evidence="1" type="ORF">T03_11714</name>
    <name evidence="3" type="ORF">T03_15673</name>
    <name evidence="2" type="ORF">T03_16748</name>
    <name evidence="4" type="ORF">T03_8869</name>
</gene>
<dbReference type="OMA" id="MNVHANT"/>
<evidence type="ECO:0000313" key="5">
    <source>
        <dbReference type="Proteomes" id="UP000054653"/>
    </source>
</evidence>